<sequence>MSEIQTWADRFYQAYVFDMDGTIYLGDHLLPGAARLLAELRERELPVRFLSNNPTKNPRQYLEKLARLGIEADLEEIASTVVTTVRWLKRNHPDATVFPIAEAPLVDALVEAGFRVSDDPAEIDVVVASYDRTFDYRKLQIAFDAIWFHRRAVLVATNPDRYCPFPGGRGEPDCAAIIAAVEACTGTKCKEIIGKPNPIMLREALGDLEVDLKDVVMVGDRLSTDIAMAVNAGMSSALPLTGESTWDDVRALDPNHRPTLVLDRVDQLVPRAVWDEHNWQEK</sequence>
<dbReference type="AlphaFoldDB" id="A0AAU7V609"/>
<dbReference type="Pfam" id="PF13344">
    <property type="entry name" value="Hydrolase_6"/>
    <property type="match status" value="1"/>
</dbReference>
<dbReference type="SUPFAM" id="SSF56784">
    <property type="entry name" value="HAD-like"/>
    <property type="match status" value="1"/>
</dbReference>
<dbReference type="RefSeq" id="WP_350257467.1">
    <property type="nucleotide sequence ID" value="NZ_CP138335.1"/>
</dbReference>
<gene>
    <name evidence="1" type="ORF">SAC06_06305</name>
</gene>
<dbReference type="PANTHER" id="PTHR19288">
    <property type="entry name" value="4-NITROPHENYLPHOSPHATASE-RELATED"/>
    <property type="match status" value="1"/>
</dbReference>
<dbReference type="KEGG" id="sapp:SAC06_06305"/>
<protein>
    <submittedName>
        <fullName evidence="1">HAD-IIA family hydrolase</fullName>
    </submittedName>
</protein>
<organism evidence="1">
    <name type="scientific">Scrofimicrobium appendicitidis</name>
    <dbReference type="NCBI Taxonomy" id="3079930"/>
    <lineage>
        <taxon>Bacteria</taxon>
        <taxon>Bacillati</taxon>
        <taxon>Actinomycetota</taxon>
        <taxon>Actinomycetes</taxon>
        <taxon>Actinomycetales</taxon>
        <taxon>Actinomycetaceae</taxon>
        <taxon>Scrofimicrobium</taxon>
    </lineage>
</organism>
<dbReference type="GO" id="GO:0016791">
    <property type="term" value="F:phosphatase activity"/>
    <property type="evidence" value="ECO:0007669"/>
    <property type="project" value="TreeGrafter"/>
</dbReference>
<keyword evidence="1" id="KW-0378">Hydrolase</keyword>
<dbReference type="Gene3D" id="3.40.50.1000">
    <property type="entry name" value="HAD superfamily/HAD-like"/>
    <property type="match status" value="2"/>
</dbReference>
<dbReference type="EMBL" id="CP138335">
    <property type="protein sequence ID" value="XBW07261.1"/>
    <property type="molecule type" value="Genomic_DNA"/>
</dbReference>
<dbReference type="GO" id="GO:0005737">
    <property type="term" value="C:cytoplasm"/>
    <property type="evidence" value="ECO:0007669"/>
    <property type="project" value="TreeGrafter"/>
</dbReference>
<dbReference type="PANTHER" id="PTHR19288:SF46">
    <property type="entry name" value="HALOACID DEHALOGENASE-LIKE HYDROLASE DOMAIN-CONTAINING PROTEIN 2"/>
    <property type="match status" value="1"/>
</dbReference>
<dbReference type="InterPro" id="IPR023214">
    <property type="entry name" value="HAD_sf"/>
</dbReference>
<evidence type="ECO:0000313" key="1">
    <source>
        <dbReference type="EMBL" id="XBW07261.1"/>
    </source>
</evidence>
<dbReference type="NCBIfam" id="TIGR01460">
    <property type="entry name" value="HAD-SF-IIA"/>
    <property type="match status" value="1"/>
</dbReference>
<accession>A0AAU7V609</accession>
<reference evidence="1" key="1">
    <citation type="submission" date="2023-11" db="EMBL/GenBank/DDBJ databases">
        <title>Scrofimicrobium hongkongense sp. nov., isolated from a patient with peritonitis.</title>
        <authorList>
            <person name="Lao H.Y."/>
            <person name="Wong A.Y.P."/>
            <person name="Ng T.L."/>
            <person name="Wong R.Y.L."/>
            <person name="Yau M.C.Y."/>
            <person name="Lam J.Y.W."/>
            <person name="Siu G.K.H."/>
        </authorList>
    </citation>
    <scope>NUCLEOTIDE SEQUENCE</scope>
    <source>
        <strain evidence="1">R131</strain>
    </source>
</reference>
<dbReference type="Pfam" id="PF13242">
    <property type="entry name" value="Hydrolase_like"/>
    <property type="match status" value="1"/>
</dbReference>
<proteinExistence type="predicted"/>
<name>A0AAU7V609_9ACTO</name>
<dbReference type="InterPro" id="IPR036412">
    <property type="entry name" value="HAD-like_sf"/>
</dbReference>
<dbReference type="InterPro" id="IPR006357">
    <property type="entry name" value="HAD-SF_hydro_IIA"/>
</dbReference>